<keyword evidence="1" id="KW-1185">Reference proteome</keyword>
<evidence type="ECO:0000313" key="1">
    <source>
        <dbReference type="Proteomes" id="UP000046395"/>
    </source>
</evidence>
<dbReference type="AlphaFoldDB" id="A0A5S6QCQ4"/>
<dbReference type="WBParaSite" id="TMUE_1000004707.1">
    <property type="protein sequence ID" value="TMUE_1000004707.1"/>
    <property type="gene ID" value="WBGene00293603"/>
</dbReference>
<reference evidence="2" key="1">
    <citation type="submission" date="2019-12" db="UniProtKB">
        <authorList>
            <consortium name="WormBaseParasite"/>
        </authorList>
    </citation>
    <scope>IDENTIFICATION</scope>
</reference>
<proteinExistence type="predicted"/>
<protein>
    <submittedName>
        <fullName evidence="2">Uncharacterized protein</fullName>
    </submittedName>
</protein>
<dbReference type="Proteomes" id="UP000046395">
    <property type="component" value="Unassembled WGS sequence"/>
</dbReference>
<accession>A0A5S6QCQ4</accession>
<sequence>MSPPSFVVLALSGAVGSDARASARLTRADCEIDAVKGMTQMMQLAESFYGFGLAGSSFLIQWIHECLHAFVAVIETFFVHWLQDFQSPFSLMLTAMLDAVYFALLRLTSTDVSIQRSCETTQIGNTEDIHACAADISAVEAYLLAAGESKREWYGLPQEGDPMADDGLLSQRREEGDESYGQHQGEGTLEVLSPKIKIPNVQNPERQNPECSKSRMFKIPNVQNPECSKSRTFKIPNVQHPERSKSRMFKIPKIRIPNVQNPERRGVMVFVPLLLTSFEHRDPE</sequence>
<organism evidence="1 2">
    <name type="scientific">Trichuris muris</name>
    <name type="common">Mouse whipworm</name>
    <dbReference type="NCBI Taxonomy" id="70415"/>
    <lineage>
        <taxon>Eukaryota</taxon>
        <taxon>Metazoa</taxon>
        <taxon>Ecdysozoa</taxon>
        <taxon>Nematoda</taxon>
        <taxon>Enoplea</taxon>
        <taxon>Dorylaimia</taxon>
        <taxon>Trichinellida</taxon>
        <taxon>Trichuridae</taxon>
        <taxon>Trichuris</taxon>
    </lineage>
</organism>
<evidence type="ECO:0000313" key="2">
    <source>
        <dbReference type="WBParaSite" id="TMUE_1000004707.1"/>
    </source>
</evidence>
<name>A0A5S6QCQ4_TRIMR</name>